<dbReference type="OrthoDB" id="75724at2759"/>
<dbReference type="PRINTS" id="PR00180">
    <property type="entry name" value="CRETINALDHBP"/>
</dbReference>
<keyword evidence="2" id="KW-1185">Reference proteome</keyword>
<gene>
    <name evidence="1" type="ORF">OFUS_LOCUS280</name>
</gene>
<dbReference type="Gene3D" id="1.20.5.1200">
    <property type="entry name" value="Alpha-tocopherol transfer"/>
    <property type="match status" value="1"/>
</dbReference>
<reference evidence="1" key="1">
    <citation type="submission" date="2022-03" db="EMBL/GenBank/DDBJ databases">
        <authorList>
            <person name="Martin C."/>
        </authorList>
    </citation>
    <scope>NUCLEOTIDE SEQUENCE</scope>
</reference>
<accession>A0A8J1UV48</accession>
<dbReference type="SUPFAM" id="SSF52087">
    <property type="entry name" value="CRAL/TRIO domain"/>
    <property type="match status" value="1"/>
</dbReference>
<organism evidence="1 2">
    <name type="scientific">Owenia fusiformis</name>
    <name type="common">Polychaete worm</name>
    <dbReference type="NCBI Taxonomy" id="6347"/>
    <lineage>
        <taxon>Eukaryota</taxon>
        <taxon>Metazoa</taxon>
        <taxon>Spiralia</taxon>
        <taxon>Lophotrochozoa</taxon>
        <taxon>Annelida</taxon>
        <taxon>Polychaeta</taxon>
        <taxon>Sedentaria</taxon>
        <taxon>Canalipalpata</taxon>
        <taxon>Sabellida</taxon>
        <taxon>Oweniida</taxon>
        <taxon>Oweniidae</taxon>
        <taxon>Owenia</taxon>
    </lineage>
</organism>
<dbReference type="CDD" id="cd00170">
    <property type="entry name" value="SEC14"/>
    <property type="match status" value="1"/>
</dbReference>
<dbReference type="Pfam" id="PF03765">
    <property type="entry name" value="CRAL_TRIO_N"/>
    <property type="match status" value="1"/>
</dbReference>
<sequence>MYECTLDEKDLQKAKAELNENPKTRLQDVQKLREMVQGHKGLKVDTSDSFLLRFLRARKFNIQRAFDNIVRYCSIRNEYPDVFDKLSPRAGPNDVKQVLDDGFVTVLPGLDKERRKVLVFRPGRWDPEKYPITMLLRTNIVCIEQLLLDESMQVNGIVIVNDLNGMTMSKAYNIGPTYMKKASAVIQEAMPIRMKGMNMVNEPSVVGYLFGLLKMFLKPKLLDRISFHAYDMKSLHKNIQPEILPEEYEGTAGPLNNKEWIETLNKNQDYFERIMGYRLEEVKDLFGHSGDLGGVTGTFKKLNVD</sequence>
<dbReference type="AlphaFoldDB" id="A0A8J1UV48"/>
<dbReference type="SUPFAM" id="SSF46938">
    <property type="entry name" value="CRAL/TRIO N-terminal domain"/>
    <property type="match status" value="1"/>
</dbReference>
<dbReference type="InterPro" id="IPR011074">
    <property type="entry name" value="CRAL/TRIO_N_dom"/>
</dbReference>
<comment type="caution">
    <text evidence="1">The sequence shown here is derived from an EMBL/GenBank/DDBJ whole genome shotgun (WGS) entry which is preliminary data.</text>
</comment>
<dbReference type="InterPro" id="IPR001251">
    <property type="entry name" value="CRAL-TRIO_dom"/>
</dbReference>
<dbReference type="InterPro" id="IPR036865">
    <property type="entry name" value="CRAL-TRIO_dom_sf"/>
</dbReference>
<dbReference type="GO" id="GO:0016020">
    <property type="term" value="C:membrane"/>
    <property type="evidence" value="ECO:0007669"/>
    <property type="project" value="TreeGrafter"/>
</dbReference>
<evidence type="ECO:0000313" key="2">
    <source>
        <dbReference type="Proteomes" id="UP000749559"/>
    </source>
</evidence>
<dbReference type="Proteomes" id="UP000749559">
    <property type="component" value="Unassembled WGS sequence"/>
</dbReference>
<name>A0A8J1UV48_OWEFU</name>
<evidence type="ECO:0000313" key="1">
    <source>
        <dbReference type="EMBL" id="CAH1772531.1"/>
    </source>
</evidence>
<dbReference type="PANTHER" id="PTHR10174:SF130">
    <property type="entry name" value="ALPHA-TOCOPHEROL TRANSFER PROTEIN-LIKE"/>
    <property type="match status" value="1"/>
</dbReference>
<dbReference type="SMART" id="SM00516">
    <property type="entry name" value="SEC14"/>
    <property type="match status" value="1"/>
</dbReference>
<dbReference type="Gene3D" id="3.40.525.10">
    <property type="entry name" value="CRAL-TRIO lipid binding domain"/>
    <property type="match status" value="1"/>
</dbReference>
<dbReference type="PANTHER" id="PTHR10174">
    <property type="entry name" value="ALPHA-TOCOPHEROL TRANSFER PROTEIN-RELATED"/>
    <property type="match status" value="1"/>
</dbReference>
<dbReference type="SMART" id="SM01100">
    <property type="entry name" value="CRAL_TRIO_N"/>
    <property type="match status" value="1"/>
</dbReference>
<dbReference type="InterPro" id="IPR036273">
    <property type="entry name" value="CRAL/TRIO_N_dom_sf"/>
</dbReference>
<dbReference type="Gene3D" id="1.10.8.20">
    <property type="entry name" value="N-terminal domain of phosphatidylinositol transfer protein sec14p"/>
    <property type="match status" value="1"/>
</dbReference>
<dbReference type="Pfam" id="PF00650">
    <property type="entry name" value="CRAL_TRIO"/>
    <property type="match status" value="1"/>
</dbReference>
<proteinExistence type="predicted"/>
<dbReference type="GO" id="GO:1902936">
    <property type="term" value="F:phosphatidylinositol bisphosphate binding"/>
    <property type="evidence" value="ECO:0007669"/>
    <property type="project" value="TreeGrafter"/>
</dbReference>
<dbReference type="EMBL" id="CAIIXF020000001">
    <property type="protein sequence ID" value="CAH1772531.1"/>
    <property type="molecule type" value="Genomic_DNA"/>
</dbReference>
<protein>
    <submittedName>
        <fullName evidence="1">Uncharacterized protein</fullName>
    </submittedName>
</protein>
<dbReference type="PROSITE" id="PS50191">
    <property type="entry name" value="CRAL_TRIO"/>
    <property type="match status" value="1"/>
</dbReference>